<name>X1F8K0_9ZZZZ</name>
<evidence type="ECO:0000313" key="2">
    <source>
        <dbReference type="EMBL" id="GAH17093.1"/>
    </source>
</evidence>
<protein>
    <submittedName>
        <fullName evidence="2">Uncharacterized protein</fullName>
    </submittedName>
</protein>
<dbReference type="AlphaFoldDB" id="X1F8K0"/>
<proteinExistence type="predicted"/>
<sequence>VEFVEQVKEPLHVTESKEEQNSVKFDSYEEEKPYSKSTDKDYSEDFNL</sequence>
<gene>
    <name evidence="2" type="ORF">S01H4_60586</name>
</gene>
<comment type="caution">
    <text evidence="2">The sequence shown here is derived from an EMBL/GenBank/DDBJ whole genome shotgun (WGS) entry which is preliminary data.</text>
</comment>
<organism evidence="2">
    <name type="scientific">marine sediment metagenome</name>
    <dbReference type="NCBI Taxonomy" id="412755"/>
    <lineage>
        <taxon>unclassified sequences</taxon>
        <taxon>metagenomes</taxon>
        <taxon>ecological metagenomes</taxon>
    </lineage>
</organism>
<feature type="region of interest" description="Disordered" evidence="1">
    <location>
        <begin position="1"/>
        <end position="48"/>
    </location>
</feature>
<dbReference type="EMBL" id="BART01035758">
    <property type="protein sequence ID" value="GAH17093.1"/>
    <property type="molecule type" value="Genomic_DNA"/>
</dbReference>
<feature type="non-terminal residue" evidence="2">
    <location>
        <position position="1"/>
    </location>
</feature>
<accession>X1F8K0</accession>
<evidence type="ECO:0000256" key="1">
    <source>
        <dbReference type="SAM" id="MobiDB-lite"/>
    </source>
</evidence>
<reference evidence="2" key="1">
    <citation type="journal article" date="2014" name="Front. Microbiol.">
        <title>High frequency of phylogenetically diverse reductive dehalogenase-homologous genes in deep subseafloor sedimentary metagenomes.</title>
        <authorList>
            <person name="Kawai M."/>
            <person name="Futagami T."/>
            <person name="Toyoda A."/>
            <person name="Takaki Y."/>
            <person name="Nishi S."/>
            <person name="Hori S."/>
            <person name="Arai W."/>
            <person name="Tsubouchi T."/>
            <person name="Morono Y."/>
            <person name="Uchiyama I."/>
            <person name="Ito T."/>
            <person name="Fujiyama A."/>
            <person name="Inagaki F."/>
            <person name="Takami H."/>
        </authorList>
    </citation>
    <scope>NUCLEOTIDE SEQUENCE</scope>
    <source>
        <strain evidence="2">Expedition CK06-06</strain>
    </source>
</reference>